<dbReference type="InterPro" id="IPR002525">
    <property type="entry name" value="Transp_IS110-like_N"/>
</dbReference>
<dbReference type="Pfam" id="PF02371">
    <property type="entry name" value="Transposase_20"/>
    <property type="match status" value="1"/>
</dbReference>
<evidence type="ECO:0000313" key="3">
    <source>
        <dbReference type="EMBL" id="ATA66071.1"/>
    </source>
</evidence>
<dbReference type="PANTHER" id="PTHR33055">
    <property type="entry name" value="TRANSPOSASE FOR INSERTION SEQUENCE ELEMENT IS1111A"/>
    <property type="match status" value="1"/>
</dbReference>
<dbReference type="GO" id="GO:0004803">
    <property type="term" value="F:transposase activity"/>
    <property type="evidence" value="ECO:0007669"/>
    <property type="project" value="InterPro"/>
</dbReference>
<dbReference type="EMBL" id="MF066647">
    <property type="protein sequence ID" value="ATA66071.1"/>
    <property type="molecule type" value="Genomic_DNA"/>
</dbReference>
<feature type="domain" description="Transposase IS116/IS110/IS902 C-terminal" evidence="2">
    <location>
        <begin position="225"/>
        <end position="301"/>
    </location>
</feature>
<reference evidence="3" key="1">
    <citation type="journal article" date="2017" name="Appl. Environ. Microbiol.">
        <title>Parallel evolution of two clades of a major Atlantic endemic Vibrio parahaemolyticus pathogen lineage by independent acquisition of related pathogenicity islands.</title>
        <authorList>
            <person name="Xu F."/>
            <person name="Gonzalez-Escalona N."/>
            <person name="Drees K.P."/>
            <person name="Sebra R.P."/>
            <person name="Cooper V.S."/>
            <person name="Jones S.H."/>
            <person name="Whistler C.A."/>
        </authorList>
    </citation>
    <scope>NUCLEOTIDE SEQUENCE</scope>
    <source>
        <strain evidence="3">MAVP-RPI</strain>
    </source>
</reference>
<sequence>MVQPVRTGVIIMSIKVVGIDIAKNLFQVCVLSADGQILSNRKVKRDKLLDTVRQLPEQTAIAMESCATSHHWGRIFQELGHSVALIPAQHVKPFVGRQKNDANDARAICEAFSRPDIHFVPVKSVEQQDLKAIRSVRKRLVENRTALANQIRGLAAEYGVMFPLSIKALRSHLPLALEDAENDLTPVMRNLLQTLYRDFVSISEKIDEMTQSVTMLSQQSPRYDAIRNIPGFGPILTAALISEVGTGNQFQNGRQFSAWCGLVPKQNSTGGKNSLGSLSKNGNRELRALLIHGARAVVRCGANKTDAMGVWLRGLIARRGKAKAIVALANKLGRVAWHILAKNSEYDINQAFKPV</sequence>
<dbReference type="GO" id="GO:0006313">
    <property type="term" value="P:DNA transposition"/>
    <property type="evidence" value="ECO:0007669"/>
    <property type="project" value="InterPro"/>
</dbReference>
<gene>
    <name evidence="3" type="ORF">MAVP-RPIeRC_00018</name>
</gene>
<dbReference type="PANTHER" id="PTHR33055:SF3">
    <property type="entry name" value="PUTATIVE TRANSPOSASE FOR IS117-RELATED"/>
    <property type="match status" value="1"/>
</dbReference>
<dbReference type="InterPro" id="IPR047650">
    <property type="entry name" value="Transpos_IS110"/>
</dbReference>
<dbReference type="NCBIfam" id="NF033542">
    <property type="entry name" value="transpos_IS110"/>
    <property type="match status" value="1"/>
</dbReference>
<evidence type="ECO:0000259" key="2">
    <source>
        <dbReference type="Pfam" id="PF02371"/>
    </source>
</evidence>
<feature type="domain" description="Transposase IS110-like N-terminal" evidence="1">
    <location>
        <begin position="17"/>
        <end position="157"/>
    </location>
</feature>
<proteinExistence type="predicted"/>
<dbReference type="GO" id="GO:0003677">
    <property type="term" value="F:DNA binding"/>
    <property type="evidence" value="ECO:0007669"/>
    <property type="project" value="InterPro"/>
</dbReference>
<name>A0A286SFX9_VIBPH</name>
<accession>A0A286SFX9</accession>
<dbReference type="InterPro" id="IPR003346">
    <property type="entry name" value="Transposase_20"/>
</dbReference>
<dbReference type="Pfam" id="PF01548">
    <property type="entry name" value="DEDD_Tnp_IS110"/>
    <property type="match status" value="1"/>
</dbReference>
<protein>
    <submittedName>
        <fullName evidence="3">Uncharacterized protein</fullName>
    </submittedName>
</protein>
<organism evidence="3">
    <name type="scientific">Vibrio parahaemolyticus</name>
    <dbReference type="NCBI Taxonomy" id="670"/>
    <lineage>
        <taxon>Bacteria</taxon>
        <taxon>Pseudomonadati</taxon>
        <taxon>Pseudomonadota</taxon>
        <taxon>Gammaproteobacteria</taxon>
        <taxon>Vibrionales</taxon>
        <taxon>Vibrionaceae</taxon>
        <taxon>Vibrio</taxon>
    </lineage>
</organism>
<evidence type="ECO:0000259" key="1">
    <source>
        <dbReference type="Pfam" id="PF01548"/>
    </source>
</evidence>
<dbReference type="AlphaFoldDB" id="A0A286SFX9"/>